<dbReference type="RefSeq" id="WP_271275651.1">
    <property type="nucleotide sequence ID" value="NZ_BAABFD010000017.1"/>
</dbReference>
<dbReference type="Proteomes" id="UP001212498">
    <property type="component" value="Unassembled WGS sequence"/>
</dbReference>
<feature type="transmembrane region" description="Helical" evidence="1">
    <location>
        <begin position="191"/>
        <end position="210"/>
    </location>
</feature>
<evidence type="ECO:0000313" key="3">
    <source>
        <dbReference type="Proteomes" id="UP001212498"/>
    </source>
</evidence>
<proteinExistence type="predicted"/>
<keyword evidence="1" id="KW-1133">Transmembrane helix</keyword>
<dbReference type="EMBL" id="JAPNUD010000013">
    <property type="protein sequence ID" value="MDA0640417.1"/>
    <property type="molecule type" value="Genomic_DNA"/>
</dbReference>
<feature type="transmembrane region" description="Helical" evidence="1">
    <location>
        <begin position="167"/>
        <end position="185"/>
    </location>
</feature>
<feature type="transmembrane region" description="Helical" evidence="1">
    <location>
        <begin position="130"/>
        <end position="155"/>
    </location>
</feature>
<gene>
    <name evidence="2" type="ORF">OUY24_07275</name>
</gene>
<dbReference type="InterPro" id="IPR009339">
    <property type="entry name" value="DUF998"/>
</dbReference>
<keyword evidence="3" id="KW-1185">Reference proteome</keyword>
<accession>A0ABT4STC0</accession>
<reference evidence="2 3" key="1">
    <citation type="submission" date="2022-11" db="EMBL/GenBank/DDBJ databases">
        <title>Nonomuraea corallina sp. nov., a new species of the genus Nonomuraea isolated from sea side sediment in Thai sea.</title>
        <authorList>
            <person name="Ngamcharungchit C."/>
            <person name="Matsumoto A."/>
            <person name="Suriyachadkun C."/>
            <person name="Panbangred W."/>
            <person name="Inahashi Y."/>
            <person name="Intra B."/>
        </authorList>
    </citation>
    <scope>NUCLEOTIDE SEQUENCE [LARGE SCALE GENOMIC DNA]</scope>
    <source>
        <strain evidence="2 3">DSM 43553</strain>
    </source>
</reference>
<keyword evidence="1" id="KW-0472">Membrane</keyword>
<feature type="transmembrane region" description="Helical" evidence="1">
    <location>
        <begin position="58"/>
        <end position="80"/>
    </location>
</feature>
<sequence length="217" mass="22999">MSSDTAVDRPPLRTTRALLACGVAAGPLFVLLIVAQAMTRDGFDARRHPLSMLSLGDYGWIQTCNFLLCGVLVLASVAGLRRTLRPGTPGRAWGTWLIGVYGASLIWAGVFPTDPAEGYPVGTPDGPGEVSWHGMLHNLAPVGMGLALSVACLVFARRFARAGQRGWALYSVLAPVAYLVLGFAAFPAQDFRLMVVGGAAIWTWAAALCLKSMPTGR</sequence>
<feature type="transmembrane region" description="Helical" evidence="1">
    <location>
        <begin position="17"/>
        <end position="38"/>
    </location>
</feature>
<name>A0ABT4STC0_9ACTN</name>
<keyword evidence="1" id="KW-0812">Transmembrane</keyword>
<dbReference type="Pfam" id="PF06197">
    <property type="entry name" value="DUF998"/>
    <property type="match status" value="1"/>
</dbReference>
<organism evidence="2 3">
    <name type="scientific">Nonomuraea ferruginea</name>
    <dbReference type="NCBI Taxonomy" id="46174"/>
    <lineage>
        <taxon>Bacteria</taxon>
        <taxon>Bacillati</taxon>
        <taxon>Actinomycetota</taxon>
        <taxon>Actinomycetes</taxon>
        <taxon>Streptosporangiales</taxon>
        <taxon>Streptosporangiaceae</taxon>
        <taxon>Nonomuraea</taxon>
    </lineage>
</organism>
<feature type="transmembrane region" description="Helical" evidence="1">
    <location>
        <begin position="92"/>
        <end position="110"/>
    </location>
</feature>
<evidence type="ECO:0000313" key="2">
    <source>
        <dbReference type="EMBL" id="MDA0640417.1"/>
    </source>
</evidence>
<protein>
    <submittedName>
        <fullName evidence="2">DUF998 domain-containing protein</fullName>
    </submittedName>
</protein>
<evidence type="ECO:0000256" key="1">
    <source>
        <dbReference type="SAM" id="Phobius"/>
    </source>
</evidence>
<comment type="caution">
    <text evidence="2">The sequence shown here is derived from an EMBL/GenBank/DDBJ whole genome shotgun (WGS) entry which is preliminary data.</text>
</comment>